<evidence type="ECO:0000313" key="2">
    <source>
        <dbReference type="EMBL" id="NIA71153.1"/>
    </source>
</evidence>
<feature type="domain" description="SnoaL-like" evidence="1">
    <location>
        <begin position="10"/>
        <end position="115"/>
    </location>
</feature>
<accession>A0A967F173</accession>
<name>A0A967F173_9PROT</name>
<evidence type="ECO:0000313" key="3">
    <source>
        <dbReference type="Proteomes" id="UP000761264"/>
    </source>
</evidence>
<dbReference type="Pfam" id="PF13474">
    <property type="entry name" value="SnoaL_3"/>
    <property type="match status" value="1"/>
</dbReference>
<dbReference type="AlphaFoldDB" id="A0A967F173"/>
<proteinExistence type="predicted"/>
<dbReference type="InterPro" id="IPR032710">
    <property type="entry name" value="NTF2-like_dom_sf"/>
</dbReference>
<dbReference type="SUPFAM" id="SSF54427">
    <property type="entry name" value="NTF2-like"/>
    <property type="match status" value="1"/>
</dbReference>
<sequence>MQEHADVLFANDTFYFAFQVRDLDAMDRLWAEQAPVACIHPGWPAISGREEVMQSWAAILSNASAPAITCRGAKAYRYGENAFVTCYELIGTNLLVATNVFLREAETWKMIHHHAGPCNAPPGELPEEEESSLQ</sequence>
<evidence type="ECO:0000259" key="1">
    <source>
        <dbReference type="Pfam" id="PF13474"/>
    </source>
</evidence>
<dbReference type="Proteomes" id="UP000761264">
    <property type="component" value="Unassembled WGS sequence"/>
</dbReference>
<protein>
    <submittedName>
        <fullName evidence="2">Nuclear transport factor 2 family protein</fullName>
    </submittedName>
</protein>
<comment type="caution">
    <text evidence="2">The sequence shown here is derived from an EMBL/GenBank/DDBJ whole genome shotgun (WGS) entry which is preliminary data.</text>
</comment>
<dbReference type="PANTHER" id="PTHR34957:SF1">
    <property type="entry name" value="NUCLEAR TRANSPORT FACTOR 2 (NTF2) FAMILY PROTEIN"/>
    <property type="match status" value="1"/>
</dbReference>
<dbReference type="Gene3D" id="3.10.450.50">
    <property type="match status" value="1"/>
</dbReference>
<dbReference type="PANTHER" id="PTHR34957">
    <property type="entry name" value="NUCLEAR TRANSPORT FACTOR 2 (NTF2) FAMILY PROTEIN"/>
    <property type="match status" value="1"/>
</dbReference>
<organism evidence="2 3">
    <name type="scientific">Pelagibius litoralis</name>
    <dbReference type="NCBI Taxonomy" id="374515"/>
    <lineage>
        <taxon>Bacteria</taxon>
        <taxon>Pseudomonadati</taxon>
        <taxon>Pseudomonadota</taxon>
        <taxon>Alphaproteobacteria</taxon>
        <taxon>Rhodospirillales</taxon>
        <taxon>Rhodovibrionaceae</taxon>
        <taxon>Pelagibius</taxon>
    </lineage>
</organism>
<reference evidence="2" key="1">
    <citation type="submission" date="2020-03" db="EMBL/GenBank/DDBJ databases">
        <title>Genome of Pelagibius litoralis DSM 21314T.</title>
        <authorList>
            <person name="Wang G."/>
        </authorList>
    </citation>
    <scope>NUCLEOTIDE SEQUENCE</scope>
    <source>
        <strain evidence="2">DSM 21314</strain>
    </source>
</reference>
<dbReference type="RefSeq" id="WP_167228485.1">
    <property type="nucleotide sequence ID" value="NZ_JAAQPH010000019.1"/>
</dbReference>
<gene>
    <name evidence="2" type="ORF">HBA54_21365</name>
</gene>
<keyword evidence="3" id="KW-1185">Reference proteome</keyword>
<dbReference type="InterPro" id="IPR037401">
    <property type="entry name" value="SnoaL-like"/>
</dbReference>
<dbReference type="EMBL" id="JAAQPH010000019">
    <property type="protein sequence ID" value="NIA71153.1"/>
    <property type="molecule type" value="Genomic_DNA"/>
</dbReference>